<dbReference type="GO" id="GO:0020037">
    <property type="term" value="F:heme binding"/>
    <property type="evidence" value="ECO:0007669"/>
    <property type="project" value="InterPro"/>
</dbReference>
<evidence type="ECO:0000313" key="1">
    <source>
        <dbReference type="EMBL" id="AUW31307.1"/>
    </source>
</evidence>
<dbReference type="InterPro" id="IPR036396">
    <property type="entry name" value="Cyt_P450_sf"/>
</dbReference>
<dbReference type="AlphaFoldDB" id="A0A2K9YEM0"/>
<dbReference type="GO" id="GO:0016705">
    <property type="term" value="F:oxidoreductase activity, acting on paired donors, with incorporation or reduction of molecular oxygen"/>
    <property type="evidence" value="ECO:0007669"/>
    <property type="project" value="InterPro"/>
</dbReference>
<dbReference type="Gene3D" id="1.10.630.10">
    <property type="entry name" value="Cytochrome P450"/>
    <property type="match status" value="1"/>
</dbReference>
<reference evidence="1" key="1">
    <citation type="submission" date="2017-12" db="EMBL/GenBank/DDBJ databases">
        <title>Genome Sequencing Reveals a Rich Biosynthetic Potential.</title>
        <authorList>
            <person name="Bertrand R.L."/>
            <person name="Abdel-Hameed M.E."/>
            <person name="Sorensen J.L."/>
        </authorList>
    </citation>
    <scope>NUCLEOTIDE SEQUENCE</scope>
</reference>
<dbReference type="GO" id="GO:0004497">
    <property type="term" value="F:monooxygenase activity"/>
    <property type="evidence" value="ECO:0007669"/>
    <property type="project" value="InterPro"/>
</dbReference>
<accession>A0A2K9YEM0</accession>
<name>A0A2K9YEM0_CLAUC</name>
<sequence length="184" mass="20587">MHEVIGRVFVVVTLNKVDVYIADGQAVFRRKDDFPKPRELYNGDEILDPNVDSVKGANRQRHRKSTATSFNESNSDLVWKKSLRQVQRMIKEWSLRASEGTTTTIDDTITLALHVPPYAGFGMSYSFKKESSILSLSHTTTYRDGVSAILNRLLPIFISPWNFFPLSPLTSATLAPPSANPSAT</sequence>
<organism evidence="1">
    <name type="scientific">Cladonia uncialis subsp. uncialis</name>
    <dbReference type="NCBI Taxonomy" id="180999"/>
    <lineage>
        <taxon>Eukaryota</taxon>
        <taxon>Fungi</taxon>
        <taxon>Dikarya</taxon>
        <taxon>Ascomycota</taxon>
        <taxon>Pezizomycotina</taxon>
        <taxon>Lecanoromycetes</taxon>
        <taxon>OSLEUM clade</taxon>
        <taxon>Lecanoromycetidae</taxon>
        <taxon>Lecanorales</taxon>
        <taxon>Lecanorineae</taxon>
        <taxon>Cladoniaceae</taxon>
        <taxon>Cladonia</taxon>
    </lineage>
</organism>
<dbReference type="GO" id="GO:0005506">
    <property type="term" value="F:iron ion binding"/>
    <property type="evidence" value="ECO:0007669"/>
    <property type="project" value="InterPro"/>
</dbReference>
<protein>
    <submittedName>
        <fullName evidence="1">Putative cytochrome p450</fullName>
    </submittedName>
</protein>
<dbReference type="SUPFAM" id="SSF48264">
    <property type="entry name" value="Cytochrome P450"/>
    <property type="match status" value="1"/>
</dbReference>
<dbReference type="EMBL" id="MG777505">
    <property type="protein sequence ID" value="AUW31307.1"/>
    <property type="molecule type" value="Genomic_DNA"/>
</dbReference>
<proteinExistence type="predicted"/>